<keyword evidence="2 7" id="KW-0812">Transmembrane</keyword>
<feature type="compositionally biased region" description="Low complexity" evidence="6">
    <location>
        <begin position="312"/>
        <end position="329"/>
    </location>
</feature>
<comment type="similarity">
    <text evidence="5">Belongs to the SAT4 family.</text>
</comment>
<dbReference type="PANTHER" id="PTHR33048:SF108">
    <property type="entry name" value="INTEGRAL MEMBRANE PROTEIN"/>
    <property type="match status" value="1"/>
</dbReference>
<sequence length="369" mass="40661">MAPLALPPQSYLGWKVSVIALHAIAIISTIYRLIHRFRLRQTWWDDYIVTIPLVVDVAFSSLVAARFPTEDKPNDTISFSDEVYNSYWLTTLPCLIILWSTRTVLALSLARVFPCKHPARRWSFILVAFMVLSCIASIAVTIGTCKQTSGLLNQDAFKDCVKGLGGFPLKDIFLIADDLVSDALLVISPIVMLWRLRLPRNEHRLILMVFCGSTMMLLSAVCFMVITNSHSISMGENAILLVTSLGNTEASFSLFACNLTVIATCFCGGIRNLLHREGQDVESAPATPTPTQSSRSCSCLSDRSPTPLTLTEISESSSIPRSRFSRGSPHPSQTSSHPARISPSRSQCQLGEKASINDSDDDLGRHQNL</sequence>
<feature type="transmembrane region" description="Helical" evidence="7">
    <location>
        <begin position="172"/>
        <end position="193"/>
    </location>
</feature>
<evidence type="ECO:0000256" key="4">
    <source>
        <dbReference type="ARBA" id="ARBA00023136"/>
    </source>
</evidence>
<accession>A0A067SFV3</accession>
<dbReference type="STRING" id="685588.A0A067SFV3"/>
<proteinExistence type="inferred from homology"/>
<feature type="transmembrane region" description="Helical" evidence="7">
    <location>
        <begin position="122"/>
        <end position="142"/>
    </location>
</feature>
<evidence type="ECO:0000256" key="5">
    <source>
        <dbReference type="ARBA" id="ARBA00038359"/>
    </source>
</evidence>
<protein>
    <recommendedName>
        <fullName evidence="8">Rhodopsin domain-containing protein</fullName>
    </recommendedName>
</protein>
<dbReference type="EMBL" id="KL142400">
    <property type="protein sequence ID" value="KDR69781.1"/>
    <property type="molecule type" value="Genomic_DNA"/>
</dbReference>
<feature type="compositionally biased region" description="Polar residues" evidence="6">
    <location>
        <begin position="330"/>
        <end position="349"/>
    </location>
</feature>
<dbReference type="PANTHER" id="PTHR33048">
    <property type="entry name" value="PTH11-LIKE INTEGRAL MEMBRANE PROTEIN (AFU_ORTHOLOGUE AFUA_5G11245)"/>
    <property type="match status" value="1"/>
</dbReference>
<feature type="region of interest" description="Disordered" evidence="6">
    <location>
        <begin position="281"/>
        <end position="369"/>
    </location>
</feature>
<feature type="domain" description="Rhodopsin" evidence="8">
    <location>
        <begin position="32"/>
        <end position="264"/>
    </location>
</feature>
<dbReference type="GO" id="GO:0016020">
    <property type="term" value="C:membrane"/>
    <property type="evidence" value="ECO:0007669"/>
    <property type="project" value="UniProtKB-SubCell"/>
</dbReference>
<feature type="transmembrane region" description="Helical" evidence="7">
    <location>
        <begin position="205"/>
        <end position="226"/>
    </location>
</feature>
<dbReference type="AlphaFoldDB" id="A0A067SFV3"/>
<evidence type="ECO:0000256" key="3">
    <source>
        <dbReference type="ARBA" id="ARBA00022989"/>
    </source>
</evidence>
<feature type="transmembrane region" description="Helical" evidence="7">
    <location>
        <begin position="12"/>
        <end position="34"/>
    </location>
</feature>
<feature type="transmembrane region" description="Helical" evidence="7">
    <location>
        <begin position="46"/>
        <end position="67"/>
    </location>
</feature>
<evidence type="ECO:0000313" key="9">
    <source>
        <dbReference type="EMBL" id="KDR69781.1"/>
    </source>
</evidence>
<evidence type="ECO:0000256" key="1">
    <source>
        <dbReference type="ARBA" id="ARBA00004141"/>
    </source>
</evidence>
<comment type="subcellular location">
    <subcellularLocation>
        <location evidence="1">Membrane</location>
        <topology evidence="1">Multi-pass membrane protein</topology>
    </subcellularLocation>
</comment>
<feature type="transmembrane region" description="Helical" evidence="7">
    <location>
        <begin position="250"/>
        <end position="270"/>
    </location>
</feature>
<dbReference type="InterPro" id="IPR052337">
    <property type="entry name" value="SAT4-like"/>
</dbReference>
<dbReference type="Pfam" id="PF20684">
    <property type="entry name" value="Fung_rhodopsin"/>
    <property type="match status" value="1"/>
</dbReference>
<name>A0A067SFV3_GALM3</name>
<evidence type="ECO:0000256" key="6">
    <source>
        <dbReference type="SAM" id="MobiDB-lite"/>
    </source>
</evidence>
<dbReference type="InterPro" id="IPR049326">
    <property type="entry name" value="Rhodopsin_dom_fungi"/>
</dbReference>
<evidence type="ECO:0000259" key="8">
    <source>
        <dbReference type="Pfam" id="PF20684"/>
    </source>
</evidence>
<keyword evidence="3 7" id="KW-1133">Transmembrane helix</keyword>
<dbReference type="Proteomes" id="UP000027222">
    <property type="component" value="Unassembled WGS sequence"/>
</dbReference>
<organism evidence="9 10">
    <name type="scientific">Galerina marginata (strain CBS 339.88)</name>
    <dbReference type="NCBI Taxonomy" id="685588"/>
    <lineage>
        <taxon>Eukaryota</taxon>
        <taxon>Fungi</taxon>
        <taxon>Dikarya</taxon>
        <taxon>Basidiomycota</taxon>
        <taxon>Agaricomycotina</taxon>
        <taxon>Agaricomycetes</taxon>
        <taxon>Agaricomycetidae</taxon>
        <taxon>Agaricales</taxon>
        <taxon>Agaricineae</taxon>
        <taxon>Strophariaceae</taxon>
        <taxon>Galerina</taxon>
    </lineage>
</organism>
<dbReference type="OrthoDB" id="3229610at2759"/>
<evidence type="ECO:0000256" key="2">
    <source>
        <dbReference type="ARBA" id="ARBA00022692"/>
    </source>
</evidence>
<gene>
    <name evidence="9" type="ORF">GALMADRAFT_908596</name>
</gene>
<evidence type="ECO:0000313" key="10">
    <source>
        <dbReference type="Proteomes" id="UP000027222"/>
    </source>
</evidence>
<reference evidence="10" key="1">
    <citation type="journal article" date="2014" name="Proc. Natl. Acad. Sci. U.S.A.">
        <title>Extensive sampling of basidiomycete genomes demonstrates inadequacy of the white-rot/brown-rot paradigm for wood decay fungi.</title>
        <authorList>
            <person name="Riley R."/>
            <person name="Salamov A.A."/>
            <person name="Brown D.W."/>
            <person name="Nagy L.G."/>
            <person name="Floudas D."/>
            <person name="Held B.W."/>
            <person name="Levasseur A."/>
            <person name="Lombard V."/>
            <person name="Morin E."/>
            <person name="Otillar R."/>
            <person name="Lindquist E.A."/>
            <person name="Sun H."/>
            <person name="LaButti K.M."/>
            <person name="Schmutz J."/>
            <person name="Jabbour D."/>
            <person name="Luo H."/>
            <person name="Baker S.E."/>
            <person name="Pisabarro A.G."/>
            <person name="Walton J.D."/>
            <person name="Blanchette R.A."/>
            <person name="Henrissat B."/>
            <person name="Martin F."/>
            <person name="Cullen D."/>
            <person name="Hibbett D.S."/>
            <person name="Grigoriev I.V."/>
        </authorList>
    </citation>
    <scope>NUCLEOTIDE SEQUENCE [LARGE SCALE GENOMIC DNA]</scope>
    <source>
        <strain evidence="10">CBS 339.88</strain>
    </source>
</reference>
<keyword evidence="4 7" id="KW-0472">Membrane</keyword>
<feature type="transmembrane region" description="Helical" evidence="7">
    <location>
        <begin position="87"/>
        <end position="110"/>
    </location>
</feature>
<feature type="compositionally biased region" description="Low complexity" evidence="6">
    <location>
        <begin position="293"/>
        <end position="304"/>
    </location>
</feature>
<dbReference type="HOGENOM" id="CLU_052841_2_0_1"/>
<keyword evidence="10" id="KW-1185">Reference proteome</keyword>
<evidence type="ECO:0000256" key="7">
    <source>
        <dbReference type="SAM" id="Phobius"/>
    </source>
</evidence>